<comment type="caution">
    <text evidence="2">The sequence shown here is derived from an EMBL/GenBank/DDBJ whole genome shotgun (WGS) entry which is preliminary data.</text>
</comment>
<dbReference type="Proteomes" id="UP001233999">
    <property type="component" value="Unassembled WGS sequence"/>
</dbReference>
<protein>
    <recommendedName>
        <fullName evidence="4">Cytochrome c oxidase assembly factor 1 homolog</fullName>
    </recommendedName>
</protein>
<keyword evidence="3" id="KW-1185">Reference proteome</keyword>
<sequence>MVSTRTLARIAAYGGVIVASTGFYLHWKLQDNVKNEEFHREAMKILRNHSPSVMLLGEPIKAGNVDLGNRSINFCDGTNAKLEVPVSGPKNKGILYFWAVKDDIQQKWNVHRMELGLKNDPHKRLLVKDDNKKLSE</sequence>
<evidence type="ECO:0000256" key="1">
    <source>
        <dbReference type="SAM" id="Phobius"/>
    </source>
</evidence>
<evidence type="ECO:0000313" key="3">
    <source>
        <dbReference type="Proteomes" id="UP001233999"/>
    </source>
</evidence>
<reference evidence="2" key="1">
    <citation type="journal article" date="2023" name="IScience">
        <title>Live-bearing cockroach genome reveals convergent evolutionary mechanisms linked to viviparity in insects and beyond.</title>
        <authorList>
            <person name="Fouks B."/>
            <person name="Harrison M.C."/>
            <person name="Mikhailova A.A."/>
            <person name="Marchal E."/>
            <person name="English S."/>
            <person name="Carruthers M."/>
            <person name="Jennings E.C."/>
            <person name="Chiamaka E.L."/>
            <person name="Frigard R.A."/>
            <person name="Pippel M."/>
            <person name="Attardo G.M."/>
            <person name="Benoit J.B."/>
            <person name="Bornberg-Bauer E."/>
            <person name="Tobe S.S."/>
        </authorList>
    </citation>
    <scope>NUCLEOTIDE SEQUENCE</scope>
    <source>
        <strain evidence="2">Stay&amp;Tobe</strain>
    </source>
</reference>
<evidence type="ECO:0008006" key="4">
    <source>
        <dbReference type="Google" id="ProtNLM"/>
    </source>
</evidence>
<name>A0AAD7ZPM5_DIPPU</name>
<dbReference type="GO" id="GO:0032981">
    <property type="term" value="P:mitochondrial respiratory chain complex I assembly"/>
    <property type="evidence" value="ECO:0007669"/>
    <property type="project" value="TreeGrafter"/>
</dbReference>
<gene>
    <name evidence="2" type="ORF">L9F63_021364</name>
</gene>
<dbReference type="GO" id="GO:0005743">
    <property type="term" value="C:mitochondrial inner membrane"/>
    <property type="evidence" value="ECO:0007669"/>
    <property type="project" value="TreeGrafter"/>
</dbReference>
<reference evidence="2" key="2">
    <citation type="submission" date="2023-05" db="EMBL/GenBank/DDBJ databases">
        <authorList>
            <person name="Fouks B."/>
        </authorList>
    </citation>
    <scope>NUCLEOTIDE SEQUENCE</scope>
    <source>
        <strain evidence="2">Stay&amp;Tobe</strain>
        <tissue evidence="2">Testes</tissue>
    </source>
</reference>
<organism evidence="2 3">
    <name type="scientific">Diploptera punctata</name>
    <name type="common">Pacific beetle cockroach</name>
    <dbReference type="NCBI Taxonomy" id="6984"/>
    <lineage>
        <taxon>Eukaryota</taxon>
        <taxon>Metazoa</taxon>
        <taxon>Ecdysozoa</taxon>
        <taxon>Arthropoda</taxon>
        <taxon>Hexapoda</taxon>
        <taxon>Insecta</taxon>
        <taxon>Pterygota</taxon>
        <taxon>Neoptera</taxon>
        <taxon>Polyneoptera</taxon>
        <taxon>Dictyoptera</taxon>
        <taxon>Blattodea</taxon>
        <taxon>Blaberoidea</taxon>
        <taxon>Blaberidae</taxon>
        <taxon>Diplopterinae</taxon>
        <taxon>Diploptera</taxon>
    </lineage>
</organism>
<evidence type="ECO:0000313" key="2">
    <source>
        <dbReference type="EMBL" id="KAJ9584295.1"/>
    </source>
</evidence>
<proteinExistence type="predicted"/>
<dbReference type="GO" id="GO:0033617">
    <property type="term" value="P:mitochondrial respiratory chain complex IV assembly"/>
    <property type="evidence" value="ECO:0007669"/>
    <property type="project" value="TreeGrafter"/>
</dbReference>
<keyword evidence="1" id="KW-0472">Membrane</keyword>
<keyword evidence="1" id="KW-1133">Transmembrane helix</keyword>
<dbReference type="Pfam" id="PF08695">
    <property type="entry name" value="Coa1"/>
    <property type="match status" value="1"/>
</dbReference>
<keyword evidence="1" id="KW-0812">Transmembrane</keyword>
<dbReference type="EMBL" id="JASPKZ010007432">
    <property type="protein sequence ID" value="KAJ9584295.1"/>
    <property type="molecule type" value="Genomic_DNA"/>
</dbReference>
<accession>A0AAD7ZPM5</accession>
<dbReference type="PANTHER" id="PTHR47148:SF1">
    <property type="entry name" value="CYTOCHROME C OXIDASE ASSEMBLY FACTOR 1 HOMOLOG"/>
    <property type="match status" value="1"/>
</dbReference>
<dbReference type="AlphaFoldDB" id="A0AAD7ZPM5"/>
<dbReference type="PANTHER" id="PTHR47148">
    <property type="entry name" value="CYTOCHROME C OXIDASE ASSEMBLY FACTOR 1 HOMOLOG"/>
    <property type="match status" value="1"/>
</dbReference>
<feature type="transmembrane region" description="Helical" evidence="1">
    <location>
        <begin position="7"/>
        <end position="27"/>
    </location>
</feature>
<dbReference type="InterPro" id="IPR014807">
    <property type="entry name" value="Coa1"/>
</dbReference>